<evidence type="ECO:0000256" key="2">
    <source>
        <dbReference type="SAM" id="Phobius"/>
    </source>
</evidence>
<keyword evidence="2" id="KW-0812">Transmembrane</keyword>
<dbReference type="InterPro" id="IPR045584">
    <property type="entry name" value="Pilin-like"/>
</dbReference>
<dbReference type="GO" id="GO:0015627">
    <property type="term" value="C:type II protein secretion system complex"/>
    <property type="evidence" value="ECO:0007669"/>
    <property type="project" value="InterPro"/>
</dbReference>
<keyword evidence="4" id="KW-1185">Reference proteome</keyword>
<reference evidence="3 4" key="2">
    <citation type="submission" date="2018-12" db="EMBL/GenBank/DDBJ databases">
        <title>Rhizobacter gummiphilus sp. nov., a rubber-degrading bacterium isolated from the soil of a botanical garden in Japan.</title>
        <authorList>
            <person name="Shunsuke S.S."/>
        </authorList>
    </citation>
    <scope>NUCLEOTIDE SEQUENCE [LARGE SCALE GENOMIC DNA]</scope>
    <source>
        <strain evidence="3 4">S-16</strain>
    </source>
</reference>
<dbReference type="SUPFAM" id="SSF54523">
    <property type="entry name" value="Pili subunits"/>
    <property type="match status" value="1"/>
</dbReference>
<dbReference type="Pfam" id="PF16732">
    <property type="entry name" value="ComP_DUS"/>
    <property type="match status" value="1"/>
</dbReference>
<accession>A0A3N7HRR7</accession>
<keyword evidence="2" id="KW-1133">Transmembrane helix</keyword>
<dbReference type="GO" id="GO:0043683">
    <property type="term" value="P:type IV pilus assembly"/>
    <property type="evidence" value="ECO:0007669"/>
    <property type="project" value="InterPro"/>
</dbReference>
<protein>
    <submittedName>
        <fullName evidence="3">Prepilin-type N-terminal cleavage/methylation domain-containing protein</fullName>
    </submittedName>
</protein>
<dbReference type="InterPro" id="IPR000983">
    <property type="entry name" value="Bac_GSPG_pilin"/>
</dbReference>
<sequence>MRRPFRATRSAEEPTMNARSNAGFTLIETMCTVAIAGILSSVAYPGFTKLLNKARRADAKVALMNMHLAQERYRSDHLNYASMSDLGIAASSPAKHYTLSVESTTDTGFKAQAVAAGPQASDANCRHLQVSVDGLAVTYQSGSDATVSNSAEVNKQCWGL</sequence>
<dbReference type="NCBIfam" id="TIGR02532">
    <property type="entry name" value="IV_pilin_GFxxxE"/>
    <property type="match status" value="1"/>
</dbReference>
<dbReference type="InterPro" id="IPR031982">
    <property type="entry name" value="PilE-like"/>
</dbReference>
<dbReference type="Proteomes" id="UP000267464">
    <property type="component" value="Unassembled WGS sequence"/>
</dbReference>
<dbReference type="PRINTS" id="PR00813">
    <property type="entry name" value="BCTERIALGSPG"/>
</dbReference>
<reference evidence="3 4" key="1">
    <citation type="submission" date="2018-08" db="EMBL/GenBank/DDBJ databases">
        <authorList>
            <person name="Khan S.A."/>
            <person name="Jeon C.O."/>
            <person name="Chun B.H."/>
            <person name="Jeong S.E."/>
        </authorList>
    </citation>
    <scope>NUCLEOTIDE SEQUENCE [LARGE SCALE GENOMIC DNA]</scope>
    <source>
        <strain evidence="3 4">S-16</strain>
    </source>
</reference>
<proteinExistence type="predicted"/>
<evidence type="ECO:0000313" key="4">
    <source>
        <dbReference type="Proteomes" id="UP000267464"/>
    </source>
</evidence>
<dbReference type="EMBL" id="QUSW01000002">
    <property type="protein sequence ID" value="RQP24958.1"/>
    <property type="molecule type" value="Genomic_DNA"/>
</dbReference>
<keyword evidence="1" id="KW-0488">Methylation</keyword>
<gene>
    <name evidence="3" type="ORF">DZC73_08830</name>
</gene>
<keyword evidence="2" id="KW-0472">Membrane</keyword>
<comment type="caution">
    <text evidence="3">The sequence shown here is derived from an EMBL/GenBank/DDBJ whole genome shotgun (WGS) entry which is preliminary data.</text>
</comment>
<organism evidence="3 4">
    <name type="scientific">Piscinibacter terrae</name>
    <dbReference type="NCBI Taxonomy" id="2496871"/>
    <lineage>
        <taxon>Bacteria</taxon>
        <taxon>Pseudomonadati</taxon>
        <taxon>Pseudomonadota</taxon>
        <taxon>Betaproteobacteria</taxon>
        <taxon>Burkholderiales</taxon>
        <taxon>Sphaerotilaceae</taxon>
        <taxon>Piscinibacter</taxon>
    </lineage>
</organism>
<dbReference type="AlphaFoldDB" id="A0A3N7HRR7"/>
<evidence type="ECO:0000256" key="1">
    <source>
        <dbReference type="ARBA" id="ARBA00022481"/>
    </source>
</evidence>
<evidence type="ECO:0000313" key="3">
    <source>
        <dbReference type="EMBL" id="RQP24958.1"/>
    </source>
</evidence>
<dbReference type="Pfam" id="PF07963">
    <property type="entry name" value="N_methyl"/>
    <property type="match status" value="1"/>
</dbReference>
<feature type="transmembrane region" description="Helical" evidence="2">
    <location>
        <begin position="21"/>
        <end position="47"/>
    </location>
</feature>
<dbReference type="InterPro" id="IPR012902">
    <property type="entry name" value="N_methyl_site"/>
</dbReference>
<dbReference type="Gene3D" id="3.30.700.10">
    <property type="entry name" value="Glycoprotein, Type 4 Pilin"/>
    <property type="match status" value="1"/>
</dbReference>
<dbReference type="GO" id="GO:0015628">
    <property type="term" value="P:protein secretion by the type II secretion system"/>
    <property type="evidence" value="ECO:0007669"/>
    <property type="project" value="InterPro"/>
</dbReference>
<name>A0A3N7HRR7_9BURK</name>